<evidence type="ECO:0000256" key="2">
    <source>
        <dbReference type="ARBA" id="ARBA00022553"/>
    </source>
</evidence>
<dbReference type="Gene3D" id="3.30.300.30">
    <property type="match status" value="1"/>
</dbReference>
<dbReference type="SUPFAM" id="SSF56801">
    <property type="entry name" value="Acetyl-CoA synthetase-like"/>
    <property type="match status" value="1"/>
</dbReference>
<dbReference type="Gene3D" id="3.40.50.980">
    <property type="match status" value="1"/>
</dbReference>
<evidence type="ECO:0000259" key="3">
    <source>
        <dbReference type="Pfam" id="PF00501"/>
    </source>
</evidence>
<reference evidence="4 5" key="1">
    <citation type="journal article" date="2019" name="Environ. Microbiol.">
        <title>An active ?-lactamase is a part of an orchestrated cell wall stress resistance network of Bacillus subtilis and related rhizosphere species.</title>
        <authorList>
            <person name="Bucher T."/>
            <person name="Keren-Paz A."/>
            <person name="Hausser J."/>
            <person name="Olender T."/>
            <person name="Cytryn E."/>
            <person name="Kolodkin-Gal I."/>
        </authorList>
    </citation>
    <scope>NUCLEOTIDE SEQUENCE [LARGE SCALE GENOMIC DNA]</scope>
    <source>
        <strain evidence="4 5">I5</strain>
    </source>
</reference>
<comment type="caution">
    <text evidence="4">The sequence shown here is derived from an EMBL/GenBank/DDBJ whole genome shotgun (WGS) entry which is preliminary data.</text>
</comment>
<sequence>EIINTYGPTECTDLAAFYRISNQEIEQLKVIPIGKPLNNVEIYIVDQEMNLVPIGVTGELCIAGVGLARGYYNAPDLTREKFVEFPKITEKKVYKTGDMARWMPDGNIEFIGRKDNLTKIRGFRVEVGEIETCLMKHPDVDEVVVVAIEDTFGTKVLSAYFVA</sequence>
<keyword evidence="2" id="KW-0597">Phosphoprotein</keyword>
<dbReference type="PANTHER" id="PTHR45527">
    <property type="entry name" value="NONRIBOSOMAL PEPTIDE SYNTHETASE"/>
    <property type="match status" value="1"/>
</dbReference>
<dbReference type="PANTHER" id="PTHR45527:SF1">
    <property type="entry name" value="FATTY ACID SYNTHASE"/>
    <property type="match status" value="1"/>
</dbReference>
<evidence type="ECO:0000256" key="1">
    <source>
        <dbReference type="ARBA" id="ARBA00022450"/>
    </source>
</evidence>
<dbReference type="FunFam" id="2.30.38.10:FF:000001">
    <property type="entry name" value="Non-ribosomal peptide synthetase PvdI"/>
    <property type="match status" value="1"/>
</dbReference>
<dbReference type="AlphaFoldDB" id="A0A4U3ARK4"/>
<feature type="non-terminal residue" evidence="4">
    <location>
        <position position="163"/>
    </location>
</feature>
<keyword evidence="1" id="KW-0596">Phosphopantetheine</keyword>
<organism evidence="4 5">
    <name type="scientific">Bacillus wiedmannii</name>
    <dbReference type="NCBI Taxonomy" id="1890302"/>
    <lineage>
        <taxon>Bacteria</taxon>
        <taxon>Bacillati</taxon>
        <taxon>Bacillota</taxon>
        <taxon>Bacilli</taxon>
        <taxon>Bacillales</taxon>
        <taxon>Bacillaceae</taxon>
        <taxon>Bacillus</taxon>
        <taxon>Bacillus cereus group</taxon>
    </lineage>
</organism>
<dbReference type="GO" id="GO:0005737">
    <property type="term" value="C:cytoplasm"/>
    <property type="evidence" value="ECO:0007669"/>
    <property type="project" value="TreeGrafter"/>
</dbReference>
<dbReference type="Gene3D" id="2.30.38.10">
    <property type="entry name" value="Luciferase, Domain 3"/>
    <property type="match status" value="1"/>
</dbReference>
<dbReference type="Pfam" id="PF00501">
    <property type="entry name" value="AMP-binding"/>
    <property type="match status" value="1"/>
</dbReference>
<dbReference type="Proteomes" id="UP000305222">
    <property type="component" value="Unassembled WGS sequence"/>
</dbReference>
<evidence type="ECO:0000313" key="4">
    <source>
        <dbReference type="EMBL" id="TKI91656.1"/>
    </source>
</evidence>
<evidence type="ECO:0000313" key="5">
    <source>
        <dbReference type="Proteomes" id="UP000305222"/>
    </source>
</evidence>
<dbReference type="InterPro" id="IPR045851">
    <property type="entry name" value="AMP-bd_C_sf"/>
</dbReference>
<dbReference type="GO" id="GO:0044550">
    <property type="term" value="P:secondary metabolite biosynthetic process"/>
    <property type="evidence" value="ECO:0007669"/>
    <property type="project" value="TreeGrafter"/>
</dbReference>
<dbReference type="GO" id="GO:0043041">
    <property type="term" value="P:amino acid activation for nonribosomal peptide biosynthetic process"/>
    <property type="evidence" value="ECO:0007669"/>
    <property type="project" value="TreeGrafter"/>
</dbReference>
<gene>
    <name evidence="4" type="ORF">FC699_21640</name>
</gene>
<feature type="non-terminal residue" evidence="4">
    <location>
        <position position="1"/>
    </location>
</feature>
<dbReference type="EMBL" id="SZON01001300">
    <property type="protein sequence ID" value="TKI91656.1"/>
    <property type="molecule type" value="Genomic_DNA"/>
</dbReference>
<proteinExistence type="predicted"/>
<dbReference type="GO" id="GO:0031177">
    <property type="term" value="F:phosphopantetheine binding"/>
    <property type="evidence" value="ECO:0007669"/>
    <property type="project" value="TreeGrafter"/>
</dbReference>
<feature type="domain" description="AMP-dependent synthetase/ligase" evidence="3">
    <location>
        <begin position="2"/>
        <end position="72"/>
    </location>
</feature>
<accession>A0A4U3ARK4</accession>
<protein>
    <submittedName>
        <fullName evidence="4">Amino acid adenylation domain-containing protein</fullName>
    </submittedName>
</protein>
<dbReference type="InterPro" id="IPR000873">
    <property type="entry name" value="AMP-dep_synth/lig_dom"/>
</dbReference>
<name>A0A4U3ARK4_9BACI</name>